<dbReference type="InterPro" id="IPR022980">
    <property type="entry name" value="PSI_suXI"/>
</dbReference>
<dbReference type="AlphaFoldDB" id="A0A1I9LVV9"/>
<name>A0A1I9LVV9_9PHAE</name>
<comment type="subcellular location">
    <subcellularLocation>
        <location evidence="1">Membrane</location>
        <topology evidence="1">Multi-pass membrane protein</topology>
    </subcellularLocation>
    <subcellularLocation>
        <location evidence="8">Plastid</location>
        <location evidence="8">Chloroplast thylakoid membrane</location>
        <topology evidence="8">Multi-pass membrane protein</topology>
    </subcellularLocation>
</comment>
<evidence type="ECO:0000259" key="9">
    <source>
        <dbReference type="Pfam" id="PF02605"/>
    </source>
</evidence>
<dbReference type="EMBL" id="KU164871">
    <property type="protein sequence ID" value="ANS57585.1"/>
    <property type="molecule type" value="Genomic_DNA"/>
</dbReference>
<keyword evidence="6 8" id="KW-1133">Transmembrane helix</keyword>
<evidence type="ECO:0000256" key="3">
    <source>
        <dbReference type="ARBA" id="ARBA00022531"/>
    </source>
</evidence>
<dbReference type="EMBL" id="KU164872">
    <property type="protein sequence ID" value="ANS57729.1"/>
    <property type="molecule type" value="Genomic_DNA"/>
</dbReference>
<dbReference type="SUPFAM" id="SSF81568">
    <property type="entry name" value="Photosystem I reaction center subunit XI, PsaL"/>
    <property type="match status" value="1"/>
</dbReference>
<dbReference type="Gene3D" id="1.20.1240.10">
    <property type="entry name" value="Photosystem I PsaL, reaction centre subunit XI"/>
    <property type="match status" value="1"/>
</dbReference>
<geneLocation type="chloroplast" evidence="11"/>
<dbReference type="GO" id="GO:0009535">
    <property type="term" value="C:chloroplast thylakoid membrane"/>
    <property type="evidence" value="ECO:0007669"/>
    <property type="project" value="UniProtKB-SubCell"/>
</dbReference>
<gene>
    <name evidence="8" type="primary">psaL</name>
</gene>
<dbReference type="GO" id="GO:0009538">
    <property type="term" value="C:photosystem I reaction center"/>
    <property type="evidence" value="ECO:0007669"/>
    <property type="project" value="InterPro"/>
</dbReference>
<keyword evidence="7 8" id="KW-0472">Membrane</keyword>
<reference evidence="11" key="1">
    <citation type="submission" date="2015-11" db="EMBL/GenBank/DDBJ databases">
        <title>Complete mitochondrial and plastid genomes of the freshwater brown alga Pleurocladia lacustris A. Braun and its phylogenetic placement in the Phaeophyceae.</title>
        <authorList>
            <person name="Wang X."/>
            <person name="Wehr J.D."/>
            <person name="Karol K.G."/>
        </authorList>
    </citation>
    <scope>NUCLEOTIDE SEQUENCE</scope>
    <source>
        <strain evidence="10">Sa2</strain>
        <strain evidence="11">SAG 25.93</strain>
    </source>
</reference>
<keyword evidence="3 8" id="KW-0602">Photosynthesis</keyword>
<dbReference type="GO" id="GO:0015979">
    <property type="term" value="P:photosynthesis"/>
    <property type="evidence" value="ECO:0007669"/>
    <property type="project" value="UniProtKB-UniRule"/>
</dbReference>
<organism evidence="11">
    <name type="scientific">Pleurocladia lacustris</name>
    <dbReference type="NCBI Taxonomy" id="246121"/>
    <lineage>
        <taxon>Eukaryota</taxon>
        <taxon>Sar</taxon>
        <taxon>Stramenopiles</taxon>
        <taxon>Ochrophyta</taxon>
        <taxon>PX clade</taxon>
        <taxon>Phaeophyceae</taxon>
        <taxon>Ectocarpales</taxon>
        <taxon>Chordariaceae</taxon>
        <taxon>Pleurocladia</taxon>
    </lineage>
</organism>
<evidence type="ECO:0000313" key="11">
    <source>
        <dbReference type="EMBL" id="ANS57729.1"/>
    </source>
</evidence>
<dbReference type="RefSeq" id="YP_009326966.1">
    <property type="nucleotide sequence ID" value="NC_032045.1"/>
</dbReference>
<keyword evidence="11" id="KW-0150">Chloroplast</keyword>
<evidence type="ECO:0000256" key="7">
    <source>
        <dbReference type="ARBA" id="ARBA00023136"/>
    </source>
</evidence>
<sequence>MTSFIKPYNNDPSVGHLSTPVTSSAATKAYLGSLPAYRKGLSPLLRGLEIGMAHGYLLLGPFAKLGPLRESEISLLIGFLSSIGLVTLLTVCLAMYGKVSFKDYDDASNNRNDLLNVNGKNWNQFTSGFFVGSFGGVSFAYLILLNLDY</sequence>
<proteinExistence type="inferred from homology"/>
<dbReference type="Pfam" id="PF02605">
    <property type="entry name" value="PsaL"/>
    <property type="match status" value="1"/>
</dbReference>
<feature type="transmembrane region" description="Helical" evidence="8">
    <location>
        <begin position="125"/>
        <end position="147"/>
    </location>
</feature>
<keyword evidence="4 8" id="KW-0812">Transmembrane</keyword>
<evidence type="ECO:0000256" key="2">
    <source>
        <dbReference type="ARBA" id="ARBA00008820"/>
    </source>
</evidence>
<feature type="domain" description="Photosystem I PsaL reaction centre subunit XI" evidence="9">
    <location>
        <begin position="5"/>
        <end position="148"/>
    </location>
</feature>
<evidence type="ECO:0000256" key="1">
    <source>
        <dbReference type="ARBA" id="ARBA00004141"/>
    </source>
</evidence>
<feature type="transmembrane region" description="Helical" evidence="8">
    <location>
        <begin position="75"/>
        <end position="96"/>
    </location>
</feature>
<dbReference type="InterPro" id="IPR036592">
    <property type="entry name" value="PSI_PsaL_sf"/>
</dbReference>
<dbReference type="HAMAP" id="MF_00447">
    <property type="entry name" value="PSI_PsaL"/>
    <property type="match status" value="1"/>
</dbReference>
<dbReference type="InterPro" id="IPR003757">
    <property type="entry name" value="PSI_PsaL"/>
</dbReference>
<dbReference type="PANTHER" id="PTHR34803">
    <property type="entry name" value="PHOTOSYSTEM I REACTION CENTER SUBUNIT XI, CHLOROPLASTIC"/>
    <property type="match status" value="1"/>
</dbReference>
<dbReference type="PANTHER" id="PTHR34803:SF2">
    <property type="entry name" value="PHOTOSYSTEM I REACTION CENTER SUBUNIT XI, CHLOROPLASTIC"/>
    <property type="match status" value="1"/>
</dbReference>
<comment type="similarity">
    <text evidence="2 8">Belongs to the PsaL family.</text>
</comment>
<protein>
    <recommendedName>
        <fullName evidence="8">Photosystem I reaction center subunit XI</fullName>
    </recommendedName>
    <alternativeName>
        <fullName evidence="8">PSI subunit V</fullName>
    </alternativeName>
    <alternativeName>
        <fullName evidence="8">PSI-L</fullName>
    </alternativeName>
</protein>
<evidence type="ECO:0000256" key="5">
    <source>
        <dbReference type="ARBA" id="ARBA00022836"/>
    </source>
</evidence>
<keyword evidence="5 8" id="KW-0603">Photosystem I</keyword>
<keyword evidence="11" id="KW-0934">Plastid</keyword>
<evidence type="ECO:0000256" key="4">
    <source>
        <dbReference type="ARBA" id="ARBA00022692"/>
    </source>
</evidence>
<evidence type="ECO:0000256" key="8">
    <source>
        <dbReference type="HAMAP-Rule" id="MF_00447"/>
    </source>
</evidence>
<accession>A0A1I9LVV9</accession>
<evidence type="ECO:0000313" key="10">
    <source>
        <dbReference type="EMBL" id="ANS57585.1"/>
    </source>
</evidence>
<evidence type="ECO:0000256" key="6">
    <source>
        <dbReference type="ARBA" id="ARBA00022989"/>
    </source>
</evidence>
<keyword evidence="8" id="KW-0793">Thylakoid</keyword>